<dbReference type="PANTHER" id="PTHR10815:SF13">
    <property type="entry name" value="METHYLATED-DNA--PROTEIN-CYSTEINE METHYLTRANSFERASE"/>
    <property type="match status" value="1"/>
</dbReference>
<dbReference type="Pfam" id="PF01035">
    <property type="entry name" value="DNA_binding_1"/>
    <property type="match status" value="1"/>
</dbReference>
<keyword evidence="3" id="KW-0808">Transferase</keyword>
<dbReference type="EMBL" id="LCHZ01000026">
    <property type="protein sequence ID" value="KKT45977.1"/>
    <property type="molecule type" value="Genomic_DNA"/>
</dbReference>
<evidence type="ECO:0000256" key="5">
    <source>
        <dbReference type="ARBA" id="ARBA00023204"/>
    </source>
</evidence>
<keyword evidence="5" id="KW-0234">DNA repair</keyword>
<dbReference type="NCBIfam" id="TIGR00589">
    <property type="entry name" value="ogt"/>
    <property type="match status" value="1"/>
</dbReference>
<evidence type="ECO:0000256" key="6">
    <source>
        <dbReference type="ARBA" id="ARBA00049348"/>
    </source>
</evidence>
<evidence type="ECO:0000256" key="3">
    <source>
        <dbReference type="ARBA" id="ARBA00022679"/>
    </source>
</evidence>
<comment type="caution">
    <text evidence="8">The sequence shown here is derived from an EMBL/GenBank/DDBJ whole genome shotgun (WGS) entry which is preliminary data.</text>
</comment>
<dbReference type="STRING" id="1618404.UW35_C0026G0012"/>
<evidence type="ECO:0000259" key="7">
    <source>
        <dbReference type="Pfam" id="PF01035"/>
    </source>
</evidence>
<dbReference type="PANTHER" id="PTHR10815">
    <property type="entry name" value="METHYLATED-DNA--PROTEIN-CYSTEINE METHYLTRANSFERASE"/>
    <property type="match status" value="1"/>
</dbReference>
<comment type="catalytic activity">
    <reaction evidence="6">
        <text>a 6-O-methyl-2'-deoxyguanosine in DNA + L-cysteinyl-[protein] = S-methyl-L-cysteinyl-[protein] + a 2'-deoxyguanosine in DNA</text>
        <dbReference type="Rhea" id="RHEA:24000"/>
        <dbReference type="Rhea" id="RHEA-COMP:10131"/>
        <dbReference type="Rhea" id="RHEA-COMP:10132"/>
        <dbReference type="Rhea" id="RHEA-COMP:11367"/>
        <dbReference type="Rhea" id="RHEA-COMP:11368"/>
        <dbReference type="ChEBI" id="CHEBI:29950"/>
        <dbReference type="ChEBI" id="CHEBI:82612"/>
        <dbReference type="ChEBI" id="CHEBI:85445"/>
        <dbReference type="ChEBI" id="CHEBI:85448"/>
        <dbReference type="EC" id="2.1.1.63"/>
    </reaction>
</comment>
<keyword evidence="2" id="KW-0489">Methyltransferase</keyword>
<organism evidence="8 9">
    <name type="scientific">Candidatus Collierbacteria bacterium GW2011_GWF2_44_15</name>
    <dbReference type="NCBI Taxonomy" id="1618404"/>
    <lineage>
        <taxon>Bacteria</taxon>
        <taxon>Candidatus Collieribacteriota</taxon>
    </lineage>
</organism>
<reference evidence="8 9" key="1">
    <citation type="journal article" date="2015" name="Nature">
        <title>rRNA introns, odd ribosomes, and small enigmatic genomes across a large radiation of phyla.</title>
        <authorList>
            <person name="Brown C.T."/>
            <person name="Hug L.A."/>
            <person name="Thomas B.C."/>
            <person name="Sharon I."/>
            <person name="Castelle C.J."/>
            <person name="Singh A."/>
            <person name="Wilkins M.J."/>
            <person name="Williams K.H."/>
            <person name="Banfield J.F."/>
        </authorList>
    </citation>
    <scope>NUCLEOTIDE SEQUENCE [LARGE SCALE GENOMIC DNA]</scope>
</reference>
<dbReference type="GO" id="GO:0032259">
    <property type="term" value="P:methylation"/>
    <property type="evidence" value="ECO:0007669"/>
    <property type="project" value="UniProtKB-KW"/>
</dbReference>
<dbReference type="SUPFAM" id="SSF46767">
    <property type="entry name" value="Methylated DNA-protein cysteine methyltransferase, C-terminal domain"/>
    <property type="match status" value="1"/>
</dbReference>
<evidence type="ECO:0000256" key="4">
    <source>
        <dbReference type="ARBA" id="ARBA00022763"/>
    </source>
</evidence>
<dbReference type="InterPro" id="IPR014048">
    <property type="entry name" value="MethylDNA_cys_MeTrfase_DNA-bd"/>
</dbReference>
<comment type="catalytic activity">
    <reaction evidence="1">
        <text>a 4-O-methyl-thymidine in DNA + L-cysteinyl-[protein] = a thymidine in DNA + S-methyl-L-cysteinyl-[protein]</text>
        <dbReference type="Rhea" id="RHEA:53428"/>
        <dbReference type="Rhea" id="RHEA-COMP:10131"/>
        <dbReference type="Rhea" id="RHEA-COMP:10132"/>
        <dbReference type="Rhea" id="RHEA-COMP:13555"/>
        <dbReference type="Rhea" id="RHEA-COMP:13556"/>
        <dbReference type="ChEBI" id="CHEBI:29950"/>
        <dbReference type="ChEBI" id="CHEBI:82612"/>
        <dbReference type="ChEBI" id="CHEBI:137386"/>
        <dbReference type="ChEBI" id="CHEBI:137387"/>
        <dbReference type="EC" id="2.1.1.63"/>
    </reaction>
</comment>
<dbReference type="PROSITE" id="PS00374">
    <property type="entry name" value="MGMT"/>
    <property type="match status" value="1"/>
</dbReference>
<dbReference type="Gene3D" id="1.10.10.10">
    <property type="entry name" value="Winged helix-like DNA-binding domain superfamily/Winged helix DNA-binding domain"/>
    <property type="match status" value="1"/>
</dbReference>
<proteinExistence type="predicted"/>
<dbReference type="AlphaFoldDB" id="A0A0G1JPT5"/>
<evidence type="ECO:0000313" key="8">
    <source>
        <dbReference type="EMBL" id="KKT45977.1"/>
    </source>
</evidence>
<dbReference type="CDD" id="cd06445">
    <property type="entry name" value="ATase"/>
    <property type="match status" value="1"/>
</dbReference>
<evidence type="ECO:0000313" key="9">
    <source>
        <dbReference type="Proteomes" id="UP000033861"/>
    </source>
</evidence>
<dbReference type="GO" id="GO:0006281">
    <property type="term" value="P:DNA repair"/>
    <property type="evidence" value="ECO:0007669"/>
    <property type="project" value="UniProtKB-KW"/>
</dbReference>
<sequence length="105" mass="11592">MTFAEKVYEAVKKIPRGKVTTYKEIGRLINSKGYQAIGQALRCNPYAPIVPCHRVVASDLSLGGFMGKKEGRSIKRKIALLRAEGVEINGGKVVKSSLWQESQNK</sequence>
<dbReference type="InterPro" id="IPR036388">
    <property type="entry name" value="WH-like_DNA-bd_sf"/>
</dbReference>
<dbReference type="InterPro" id="IPR001497">
    <property type="entry name" value="MethylDNA_cys_MeTrfase_AS"/>
</dbReference>
<dbReference type="InterPro" id="IPR036217">
    <property type="entry name" value="MethylDNA_cys_MeTrfase_DNAb"/>
</dbReference>
<dbReference type="PATRIC" id="fig|1618404.3.peg.622"/>
<name>A0A0G1JPT5_9BACT</name>
<keyword evidence="4" id="KW-0227">DNA damage</keyword>
<dbReference type="Proteomes" id="UP000033861">
    <property type="component" value="Unassembled WGS sequence"/>
</dbReference>
<dbReference type="GO" id="GO:0003908">
    <property type="term" value="F:methylated-DNA-[protein]-cysteine S-methyltransferase activity"/>
    <property type="evidence" value="ECO:0007669"/>
    <property type="project" value="UniProtKB-EC"/>
</dbReference>
<protein>
    <recommendedName>
        <fullName evidence="7">Methylated-DNA-[protein]-cysteine S-methyltransferase DNA binding domain-containing protein</fullName>
    </recommendedName>
</protein>
<evidence type="ECO:0000256" key="2">
    <source>
        <dbReference type="ARBA" id="ARBA00022603"/>
    </source>
</evidence>
<accession>A0A0G1JPT5</accession>
<gene>
    <name evidence="8" type="ORF">UW35_C0026G0012</name>
</gene>
<evidence type="ECO:0000256" key="1">
    <source>
        <dbReference type="ARBA" id="ARBA00001286"/>
    </source>
</evidence>
<feature type="domain" description="Methylated-DNA-[protein]-cysteine S-methyltransferase DNA binding" evidence="7">
    <location>
        <begin position="3"/>
        <end position="86"/>
    </location>
</feature>